<reference evidence="1 2" key="1">
    <citation type="submission" date="2019-12" db="EMBL/GenBank/DDBJ databases">
        <authorList>
            <person name="Li C."/>
            <person name="Zhao J."/>
        </authorList>
    </citation>
    <scope>NUCLEOTIDE SEQUENCE [LARGE SCALE GENOMIC DNA]</scope>
    <source>
        <strain evidence="1 2">NEAU-DD11</strain>
    </source>
</reference>
<dbReference type="EMBL" id="WSES01000008">
    <property type="protein sequence ID" value="MVW63143.1"/>
    <property type="molecule type" value="Genomic_DNA"/>
</dbReference>
<protein>
    <submittedName>
        <fullName evidence="1">Type VI secretion system baseplate subunit TssK</fullName>
    </submittedName>
</protein>
<dbReference type="InterPro" id="IPR010263">
    <property type="entry name" value="T6SS_TssK"/>
</dbReference>
<evidence type="ECO:0000313" key="1">
    <source>
        <dbReference type="EMBL" id="MVW63143.1"/>
    </source>
</evidence>
<dbReference type="Pfam" id="PF05936">
    <property type="entry name" value="T6SS_VasE"/>
    <property type="match status" value="1"/>
</dbReference>
<gene>
    <name evidence="1" type="primary">tssK</name>
    <name evidence="1" type="ORF">GPY61_24795</name>
</gene>
<dbReference type="NCBIfam" id="TIGR03353">
    <property type="entry name" value="VI_chp_4"/>
    <property type="match status" value="1"/>
</dbReference>
<name>A0A7X3G3V3_9BURK</name>
<dbReference type="RefSeq" id="WP_160410329.1">
    <property type="nucleotide sequence ID" value="NZ_WSES01000008.1"/>
</dbReference>
<dbReference type="PANTHER" id="PTHR35566">
    <property type="entry name" value="BLR3599 PROTEIN"/>
    <property type="match status" value="1"/>
</dbReference>
<proteinExistence type="predicted"/>
<comment type="caution">
    <text evidence="1">The sequence shown here is derived from an EMBL/GenBank/DDBJ whole genome shotgun (WGS) entry which is preliminary data.</text>
</comment>
<sequence>MSLGAKILWSEGLTLGPQHFQRQDLYHETRLLRMASALNPNFWGARLLEWNMDALGHNLLEAQAMSLIFPDGAVYEAPATDLLPVPVDLARLPPEINTFTMYAALPTIRPHGANAEEGGRYALAESETSDLFSDAVPIDVPFLKKRARLVSHAEPRDGHVSFPVLRIHRDPRGGFEVDPTFVPPCVAISAARPLQQLLDGLMSALTAKIVSLHAAHRKTNASTYEVHAGDITSWWMLNVISTANASLQHCARSRVQHPEALYEKLLALAGGLMTFSDRYATSDLPAYDHADPGVTFAQLDALIRDLVDTVISARYFTIPLVAEDNRRTHFRGALDPAKLAQDTQLCLAVSADMPALELVSAVPIRFKIGSPDDIERIVASALPGIALTHMPQVPAAVPVRPDTYYFSVSTRNGLYENALKAEAIAIYAPAGMRELNIELIAFTQ</sequence>
<organism evidence="1 2">
    <name type="scientific">Massilia cellulosiltytica</name>
    <dbReference type="NCBI Taxonomy" id="2683234"/>
    <lineage>
        <taxon>Bacteria</taxon>
        <taxon>Pseudomonadati</taxon>
        <taxon>Pseudomonadota</taxon>
        <taxon>Betaproteobacteria</taxon>
        <taxon>Burkholderiales</taxon>
        <taxon>Oxalobacteraceae</taxon>
        <taxon>Telluria group</taxon>
        <taxon>Massilia</taxon>
    </lineage>
</organism>
<keyword evidence="2" id="KW-1185">Reference proteome</keyword>
<dbReference type="AlphaFoldDB" id="A0A7X3G3V3"/>
<evidence type="ECO:0000313" key="2">
    <source>
        <dbReference type="Proteomes" id="UP000443353"/>
    </source>
</evidence>
<accession>A0A7X3G3V3</accession>
<dbReference type="PANTHER" id="PTHR35566:SF1">
    <property type="entry name" value="TYPE VI SECRETION SYSTEM BASEPLATE COMPONENT TSSK1"/>
    <property type="match status" value="1"/>
</dbReference>
<dbReference type="Proteomes" id="UP000443353">
    <property type="component" value="Unassembled WGS sequence"/>
</dbReference>